<dbReference type="Proteomes" id="UP000626244">
    <property type="component" value="Unassembled WGS sequence"/>
</dbReference>
<sequence>MSRIHENFLNPPFYMDSNDEIEQDSIMIKNKPFSYESSHLLEESSISSQEVRDKIIQEMFLQWKEESELLTGYFRLRNRKSALEPMTRGLANFISITTWLNGKILTNINDLLNELDLLTIKPINLNERISFVIKQPDHYHSFIQLSGLYTELEKLYYKQKITSSK</sequence>
<name>A0A8J3AKD7_9BACI</name>
<dbReference type="Pfam" id="PF21747">
    <property type="entry name" value="YpoC"/>
    <property type="match status" value="1"/>
</dbReference>
<proteinExistence type="predicted"/>
<dbReference type="RefSeq" id="WP_087999439.1">
    <property type="nucleotide sequence ID" value="NZ_BMHB01000001.1"/>
</dbReference>
<comment type="caution">
    <text evidence="2">The sequence shown here is derived from an EMBL/GenBank/DDBJ whole genome shotgun (WGS) entry which is preliminary data.</text>
</comment>
<evidence type="ECO:0000313" key="2">
    <source>
        <dbReference type="EMBL" id="GGI12311.1"/>
    </source>
</evidence>
<organism evidence="2 3">
    <name type="scientific">Gottfriedia solisilvae</name>
    <dbReference type="NCBI Taxonomy" id="1516104"/>
    <lineage>
        <taxon>Bacteria</taxon>
        <taxon>Bacillati</taxon>
        <taxon>Bacillota</taxon>
        <taxon>Bacilli</taxon>
        <taxon>Bacillales</taxon>
        <taxon>Bacillaceae</taxon>
        <taxon>Gottfriedia</taxon>
    </lineage>
</organism>
<feature type="domain" description="YpoC-like" evidence="1">
    <location>
        <begin position="54"/>
        <end position="162"/>
    </location>
</feature>
<dbReference type="OrthoDB" id="2360594at2"/>
<accession>A0A8J3AKD7</accession>
<reference evidence="3" key="1">
    <citation type="journal article" date="2019" name="Int. J. Syst. Evol. Microbiol.">
        <title>The Global Catalogue of Microorganisms (GCM) 10K type strain sequencing project: providing services to taxonomists for standard genome sequencing and annotation.</title>
        <authorList>
            <consortium name="The Broad Institute Genomics Platform"/>
            <consortium name="The Broad Institute Genome Sequencing Center for Infectious Disease"/>
            <person name="Wu L."/>
            <person name="Ma J."/>
        </authorList>
    </citation>
    <scope>NUCLEOTIDE SEQUENCE [LARGE SCALE GENOMIC DNA]</scope>
    <source>
        <strain evidence="3">CGMCC 1.14993</strain>
    </source>
</reference>
<dbReference type="AlphaFoldDB" id="A0A8J3AKD7"/>
<evidence type="ECO:0000313" key="3">
    <source>
        <dbReference type="Proteomes" id="UP000626244"/>
    </source>
</evidence>
<evidence type="ECO:0000259" key="1">
    <source>
        <dbReference type="Pfam" id="PF21747"/>
    </source>
</evidence>
<dbReference type="InterPro" id="IPR048427">
    <property type="entry name" value="YpoC"/>
</dbReference>
<dbReference type="EMBL" id="BMHB01000001">
    <property type="protein sequence ID" value="GGI12311.1"/>
    <property type="molecule type" value="Genomic_DNA"/>
</dbReference>
<keyword evidence="3" id="KW-1185">Reference proteome</keyword>
<protein>
    <recommendedName>
        <fullName evidence="1">YpoC-like domain-containing protein</fullName>
    </recommendedName>
</protein>
<gene>
    <name evidence="2" type="ORF">GCM10007380_12280</name>
</gene>